<organism evidence="2 3">
    <name type="scientific">Novosphingobium album</name>
    <name type="common">ex Hu et al. 2023</name>
    <dbReference type="NCBI Taxonomy" id="2930093"/>
    <lineage>
        <taxon>Bacteria</taxon>
        <taxon>Pseudomonadati</taxon>
        <taxon>Pseudomonadota</taxon>
        <taxon>Alphaproteobacteria</taxon>
        <taxon>Sphingomonadales</taxon>
        <taxon>Sphingomonadaceae</taxon>
        <taxon>Novosphingobium</taxon>
    </lineage>
</organism>
<dbReference type="Proteomes" id="UP001162880">
    <property type="component" value="Unassembled WGS sequence"/>
</dbReference>
<evidence type="ECO:0000313" key="3">
    <source>
        <dbReference type="Proteomes" id="UP001162880"/>
    </source>
</evidence>
<dbReference type="SUPFAM" id="SSF53448">
    <property type="entry name" value="Nucleotide-diphospho-sugar transferases"/>
    <property type="match status" value="1"/>
</dbReference>
<evidence type="ECO:0000256" key="1">
    <source>
        <dbReference type="SAM" id="Phobius"/>
    </source>
</evidence>
<protein>
    <submittedName>
        <fullName evidence="2">Glycosyl transferase family protein</fullName>
    </submittedName>
</protein>
<dbReference type="RefSeq" id="WP_243990111.1">
    <property type="nucleotide sequence ID" value="NZ_JALHLE010000002.1"/>
</dbReference>
<feature type="transmembrane region" description="Helical" evidence="1">
    <location>
        <begin position="350"/>
        <end position="373"/>
    </location>
</feature>
<keyword evidence="2" id="KW-0808">Transferase</keyword>
<name>A0ABT0AXH9_9SPHN</name>
<reference evidence="2" key="1">
    <citation type="submission" date="2022-03" db="EMBL/GenBank/DDBJ databases">
        <title>Identification of a novel bacterium isolated from mangrove sediments.</title>
        <authorList>
            <person name="Pan X."/>
        </authorList>
    </citation>
    <scope>NUCLEOTIDE SEQUENCE</scope>
    <source>
        <strain evidence="2">B2580</strain>
    </source>
</reference>
<comment type="caution">
    <text evidence="2">The sequence shown here is derived from an EMBL/GenBank/DDBJ whole genome shotgun (WGS) entry which is preliminary data.</text>
</comment>
<dbReference type="InterPro" id="IPR029044">
    <property type="entry name" value="Nucleotide-diphossugar_trans"/>
</dbReference>
<proteinExistence type="predicted"/>
<accession>A0ABT0AXH9</accession>
<feature type="transmembrane region" description="Helical" evidence="1">
    <location>
        <begin position="385"/>
        <end position="407"/>
    </location>
</feature>
<sequence>MVGATDAIQIAIAAAQCIEQELLLFAGFWFLLGAIDDIGVDICWIWLKLTGQARVRTISRDEAARPLQGRAAILIAAWQEAEVIGHTVRHALSVWRQDDFTLYVGCYSNDPGTVAAAMSGAGGDARVRIVIHENAGPTTKADCLNRLYTALCDDERRCGYRFRSVVLHDSEDMVHPAELAVIDAGLTAADFVQLPVRPEPQPASPWVAGHYSDEFTESHAKVLVVRDALGAAIPAAGVACGFSRDIMDGIARRRKAEGSPGPFAAECLTEDYELGVLVWREGGTSRFLRVRDAEGGLVATRAYFPARLDDAVRQKARWVHGIAFQGWDRLGWGKGIADLWMVVRDRRGPLATLVLTCGYALVVIEGLLGLAWLMGARRAMAIPPLLHVMLVLCLAGLAWRLVARFAFTAHEYGVTEGLLAVVRVPVANFIAILAGRKAFASYLRTLRGAAVRWDKTEHAAHPVTAATGRASSL</sequence>
<keyword evidence="1" id="KW-1133">Transmembrane helix</keyword>
<dbReference type="EMBL" id="JALHLE010000002">
    <property type="protein sequence ID" value="MCJ2177269.1"/>
    <property type="molecule type" value="Genomic_DNA"/>
</dbReference>
<keyword evidence="1" id="KW-0812">Transmembrane</keyword>
<keyword evidence="3" id="KW-1185">Reference proteome</keyword>
<feature type="transmembrane region" description="Helical" evidence="1">
    <location>
        <begin position="413"/>
        <end position="434"/>
    </location>
</feature>
<evidence type="ECO:0000313" key="2">
    <source>
        <dbReference type="EMBL" id="MCJ2177269.1"/>
    </source>
</evidence>
<keyword evidence="1" id="KW-0472">Membrane</keyword>
<dbReference type="NCBIfam" id="NF011307">
    <property type="entry name" value="PRK14716.1-5"/>
    <property type="match status" value="1"/>
</dbReference>
<dbReference type="Pfam" id="PF13641">
    <property type="entry name" value="Glyco_tranf_2_3"/>
    <property type="match status" value="1"/>
</dbReference>
<gene>
    <name evidence="2" type="ORF">MTR64_01695</name>
</gene>
<dbReference type="GO" id="GO:0016740">
    <property type="term" value="F:transferase activity"/>
    <property type="evidence" value="ECO:0007669"/>
    <property type="project" value="UniProtKB-KW"/>
</dbReference>